<proteinExistence type="predicted"/>
<dbReference type="SMART" id="SM00239">
    <property type="entry name" value="C2"/>
    <property type="match status" value="1"/>
</dbReference>
<evidence type="ECO:0000313" key="7">
    <source>
        <dbReference type="Proteomes" id="UP000000305"/>
    </source>
</evidence>
<dbReference type="PhylomeDB" id="E9G3B5"/>
<evidence type="ECO:0000256" key="2">
    <source>
        <dbReference type="RuleBase" id="RU361133"/>
    </source>
</evidence>
<evidence type="ECO:0000256" key="3">
    <source>
        <dbReference type="SAM" id="Phobius"/>
    </source>
</evidence>
<gene>
    <name evidence="6" type="ORF">DAPPUDRAFT_313504</name>
</gene>
<dbReference type="SMART" id="SM00148">
    <property type="entry name" value="PLCXc"/>
    <property type="match status" value="1"/>
</dbReference>
<evidence type="ECO:0000256" key="1">
    <source>
        <dbReference type="ARBA" id="ARBA00023224"/>
    </source>
</evidence>
<accession>E9G3B5</accession>
<evidence type="ECO:0000259" key="5">
    <source>
        <dbReference type="PROSITE" id="PS50008"/>
    </source>
</evidence>
<keyword evidence="3" id="KW-1133">Transmembrane helix</keyword>
<dbReference type="PROSITE" id="PS50004">
    <property type="entry name" value="C2"/>
    <property type="match status" value="1"/>
</dbReference>
<dbReference type="PANTHER" id="PTHR10336:SF209">
    <property type="entry name" value="PHOSPHOINOSITIDE PHOSPHOLIPASE C"/>
    <property type="match status" value="1"/>
</dbReference>
<dbReference type="Pfam" id="PF00168">
    <property type="entry name" value="C2"/>
    <property type="match status" value="1"/>
</dbReference>
<keyword evidence="2" id="KW-0443">Lipid metabolism</keyword>
<dbReference type="SUPFAM" id="SSF51695">
    <property type="entry name" value="PLC-like phosphodiesterases"/>
    <property type="match status" value="1"/>
</dbReference>
<keyword evidence="2" id="KW-0442">Lipid degradation</keyword>
<organism evidence="6 7">
    <name type="scientific">Daphnia pulex</name>
    <name type="common">Water flea</name>
    <dbReference type="NCBI Taxonomy" id="6669"/>
    <lineage>
        <taxon>Eukaryota</taxon>
        <taxon>Metazoa</taxon>
        <taxon>Ecdysozoa</taxon>
        <taxon>Arthropoda</taxon>
        <taxon>Crustacea</taxon>
        <taxon>Branchiopoda</taxon>
        <taxon>Diplostraca</taxon>
        <taxon>Cladocera</taxon>
        <taxon>Anomopoda</taxon>
        <taxon>Daphniidae</taxon>
        <taxon>Daphnia</taxon>
    </lineage>
</organism>
<keyword evidence="7" id="KW-1185">Reference proteome</keyword>
<dbReference type="KEGG" id="dpx:DAPPUDRAFT_313504"/>
<dbReference type="InterPro" id="IPR000008">
    <property type="entry name" value="C2_dom"/>
</dbReference>
<comment type="catalytic activity">
    <reaction evidence="2">
        <text>a 1,2-diacyl-sn-glycero-3-phospho-(1D-myo-inositol-4,5-bisphosphate) + H2O = 1D-myo-inositol 1,4,5-trisphosphate + a 1,2-diacyl-sn-glycerol + H(+)</text>
        <dbReference type="Rhea" id="RHEA:33179"/>
        <dbReference type="ChEBI" id="CHEBI:15377"/>
        <dbReference type="ChEBI" id="CHEBI:15378"/>
        <dbReference type="ChEBI" id="CHEBI:17815"/>
        <dbReference type="ChEBI" id="CHEBI:58456"/>
        <dbReference type="ChEBI" id="CHEBI:203600"/>
        <dbReference type="EC" id="3.1.4.11"/>
    </reaction>
</comment>
<dbReference type="CDD" id="cd00275">
    <property type="entry name" value="C2_PLC_like"/>
    <property type="match status" value="1"/>
</dbReference>
<dbReference type="Gene3D" id="3.20.20.190">
    <property type="entry name" value="Phosphatidylinositol (PI) phosphodiesterase"/>
    <property type="match status" value="1"/>
</dbReference>
<dbReference type="FunFam" id="2.60.40.150:FF:000375">
    <property type="entry name" value="Phosphoinositide phospholipase C"/>
    <property type="match status" value="1"/>
</dbReference>
<dbReference type="Pfam" id="PF00388">
    <property type="entry name" value="PI-PLC-X"/>
    <property type="match status" value="1"/>
</dbReference>
<dbReference type="STRING" id="6669.E9G3B5"/>
<dbReference type="PRINTS" id="PR00390">
    <property type="entry name" value="PHPHLIPASEC"/>
</dbReference>
<feature type="transmembrane region" description="Helical" evidence="3">
    <location>
        <begin position="5"/>
        <end position="26"/>
    </location>
</feature>
<dbReference type="HOGENOM" id="CLU_455134_0_0_1"/>
<sequence>MYETILELVGFIVWGFICSKIIHLFWPLNSAPKPSTETPASAINADGIQSEPSEQQTATHADCLLLNLKDQTDKNEKKNHEQVEIPETIPERTLDQIPDTFKDKITVTIPEPIPERIPVTTASAINADGNGPSQPEFREKKVHEQVKIPVEKLETVPERIPEKIPETFQEKITEKIPETINPTRREDRYYDYPLSFYYIKSSHNTYLLGNQLIGESTIEAYRRALLNKVRCLEIDLHDGYKGPVIYHGWTLTSKISAVDVLKDIAANYQKDDLPLILDLEDHLSDFQRNYLKREMLDIFKDSLYLQDTKEFKSLPSPNELRGKIIVLADKKKWGSLVNICQKDDHQHGDIFSNRNVTEVSSLSEHTFKGILKSLKVKIVDRMFGGSGNINLERFRDVTKRRLIRVYPGADRQFSSNFNPISALNAGCQLVALNVQTRDSHLAVYDSLFRENGNTGFVLKPATLLNSGVSENNKRRISIKVIKGKNLTTSKKLVDTFVSLRIEGVKADEKKNHTKTAKSADGINPEWNQTFQFDVTRSELDFLVIKVKETQYMGLKNHTIGTHVIPIANLTEGLQTVPLEDKFLRNLNASIKVEISIKDLT</sequence>
<protein>
    <recommendedName>
        <fullName evidence="2">Phosphoinositide phospholipase C</fullName>
        <ecNumber evidence="2">3.1.4.11</ecNumber>
    </recommendedName>
</protein>
<dbReference type="CDD" id="cd08558">
    <property type="entry name" value="PI-PLCc_eukaryota"/>
    <property type="match status" value="1"/>
</dbReference>
<feature type="domain" description="PI-PLC Y-box" evidence="5">
    <location>
        <begin position="335"/>
        <end position="463"/>
    </location>
</feature>
<dbReference type="Pfam" id="PF00387">
    <property type="entry name" value="PI-PLC-Y"/>
    <property type="match status" value="1"/>
</dbReference>
<feature type="domain" description="C2" evidence="4">
    <location>
        <begin position="460"/>
        <end position="580"/>
    </location>
</feature>
<dbReference type="PROSITE" id="PS50007">
    <property type="entry name" value="PIPLC_X_DOMAIN"/>
    <property type="match status" value="1"/>
</dbReference>
<dbReference type="eggNOG" id="KOG0169">
    <property type="taxonomic scope" value="Eukaryota"/>
</dbReference>
<dbReference type="SMART" id="SM00149">
    <property type="entry name" value="PLCYc"/>
    <property type="match status" value="1"/>
</dbReference>
<dbReference type="EMBL" id="GL732531">
    <property type="protein sequence ID" value="EFX86016.1"/>
    <property type="molecule type" value="Genomic_DNA"/>
</dbReference>
<keyword evidence="3" id="KW-0812">Transmembrane</keyword>
<dbReference type="Proteomes" id="UP000000305">
    <property type="component" value="Unassembled WGS sequence"/>
</dbReference>
<dbReference type="GO" id="GO:0005886">
    <property type="term" value="C:plasma membrane"/>
    <property type="evidence" value="ECO:0000318"/>
    <property type="project" value="GO_Central"/>
</dbReference>
<dbReference type="GO" id="GO:0035556">
    <property type="term" value="P:intracellular signal transduction"/>
    <property type="evidence" value="ECO:0007669"/>
    <property type="project" value="InterPro"/>
</dbReference>
<keyword evidence="2" id="KW-0378">Hydrolase</keyword>
<evidence type="ECO:0000259" key="4">
    <source>
        <dbReference type="PROSITE" id="PS50004"/>
    </source>
</evidence>
<dbReference type="InterPro" id="IPR000909">
    <property type="entry name" value="PLipase_C_PInositol-sp_X_dom"/>
</dbReference>
<dbReference type="PANTHER" id="PTHR10336">
    <property type="entry name" value="PHOSPHOINOSITIDE-SPECIFIC PHOSPHOLIPASE C FAMILY PROTEIN"/>
    <property type="match status" value="1"/>
</dbReference>
<reference evidence="6 7" key="1">
    <citation type="journal article" date="2011" name="Science">
        <title>The ecoresponsive genome of Daphnia pulex.</title>
        <authorList>
            <person name="Colbourne J.K."/>
            <person name="Pfrender M.E."/>
            <person name="Gilbert D."/>
            <person name="Thomas W.K."/>
            <person name="Tucker A."/>
            <person name="Oakley T.H."/>
            <person name="Tokishita S."/>
            <person name="Aerts A."/>
            <person name="Arnold G.J."/>
            <person name="Basu M.K."/>
            <person name="Bauer D.J."/>
            <person name="Caceres C.E."/>
            <person name="Carmel L."/>
            <person name="Casola C."/>
            <person name="Choi J.H."/>
            <person name="Detter J.C."/>
            <person name="Dong Q."/>
            <person name="Dusheyko S."/>
            <person name="Eads B.D."/>
            <person name="Frohlich T."/>
            <person name="Geiler-Samerotte K.A."/>
            <person name="Gerlach D."/>
            <person name="Hatcher P."/>
            <person name="Jogdeo S."/>
            <person name="Krijgsveld J."/>
            <person name="Kriventseva E.V."/>
            <person name="Kultz D."/>
            <person name="Laforsch C."/>
            <person name="Lindquist E."/>
            <person name="Lopez J."/>
            <person name="Manak J.R."/>
            <person name="Muller J."/>
            <person name="Pangilinan J."/>
            <person name="Patwardhan R.P."/>
            <person name="Pitluck S."/>
            <person name="Pritham E.J."/>
            <person name="Rechtsteiner A."/>
            <person name="Rho M."/>
            <person name="Rogozin I.B."/>
            <person name="Sakarya O."/>
            <person name="Salamov A."/>
            <person name="Schaack S."/>
            <person name="Shapiro H."/>
            <person name="Shiga Y."/>
            <person name="Skalitzky C."/>
            <person name="Smith Z."/>
            <person name="Souvorov A."/>
            <person name="Sung W."/>
            <person name="Tang Z."/>
            <person name="Tsuchiya D."/>
            <person name="Tu H."/>
            <person name="Vos H."/>
            <person name="Wang M."/>
            <person name="Wolf Y.I."/>
            <person name="Yamagata H."/>
            <person name="Yamada T."/>
            <person name="Ye Y."/>
            <person name="Shaw J.R."/>
            <person name="Andrews J."/>
            <person name="Crease T.J."/>
            <person name="Tang H."/>
            <person name="Lucas S.M."/>
            <person name="Robertson H.M."/>
            <person name="Bork P."/>
            <person name="Koonin E.V."/>
            <person name="Zdobnov E.M."/>
            <person name="Grigoriev I.V."/>
            <person name="Lynch M."/>
            <person name="Boore J.L."/>
        </authorList>
    </citation>
    <scope>NUCLEOTIDE SEQUENCE [LARGE SCALE GENOMIC DNA]</scope>
</reference>
<dbReference type="InterPro" id="IPR001192">
    <property type="entry name" value="PI-PLC_fam"/>
</dbReference>
<dbReference type="InParanoid" id="E9G3B5"/>
<dbReference type="AlphaFoldDB" id="E9G3B5"/>
<dbReference type="EC" id="3.1.4.11" evidence="2"/>
<dbReference type="InterPro" id="IPR017946">
    <property type="entry name" value="PLC-like_Pdiesterase_TIM-brl"/>
</dbReference>
<dbReference type="GO" id="GO:0016042">
    <property type="term" value="P:lipid catabolic process"/>
    <property type="evidence" value="ECO:0007669"/>
    <property type="project" value="UniProtKB-KW"/>
</dbReference>
<keyword evidence="3" id="KW-0472">Membrane</keyword>
<keyword evidence="1" id="KW-0807">Transducer</keyword>
<dbReference type="InterPro" id="IPR035892">
    <property type="entry name" value="C2_domain_sf"/>
</dbReference>
<dbReference type="OrthoDB" id="6377047at2759"/>
<dbReference type="GO" id="GO:0004435">
    <property type="term" value="F:phosphatidylinositol-4,5-bisphosphate phospholipase C activity"/>
    <property type="evidence" value="ECO:0000318"/>
    <property type="project" value="GO_Central"/>
</dbReference>
<dbReference type="InterPro" id="IPR001711">
    <property type="entry name" value="PLipase_C_Pinositol-sp_Y"/>
</dbReference>
<dbReference type="PROSITE" id="PS50008">
    <property type="entry name" value="PIPLC_Y_DOMAIN"/>
    <property type="match status" value="1"/>
</dbReference>
<name>E9G3B5_DAPPU</name>
<evidence type="ECO:0000313" key="6">
    <source>
        <dbReference type="EMBL" id="EFX86016.1"/>
    </source>
</evidence>
<dbReference type="SUPFAM" id="SSF49562">
    <property type="entry name" value="C2 domain (Calcium/lipid-binding domain, CaLB)"/>
    <property type="match status" value="1"/>
</dbReference>
<dbReference type="Gene3D" id="2.60.40.150">
    <property type="entry name" value="C2 domain"/>
    <property type="match status" value="1"/>
</dbReference>